<dbReference type="GO" id="GO:0000287">
    <property type="term" value="F:magnesium ion binding"/>
    <property type="evidence" value="ECO:0007669"/>
    <property type="project" value="InterPro"/>
</dbReference>
<proteinExistence type="predicted"/>
<dbReference type="SUPFAM" id="SSF56214">
    <property type="entry name" value="4'-phosphopantetheinyl transferase"/>
    <property type="match status" value="2"/>
</dbReference>
<accession>A0A6N4DE57</accession>
<reference evidence="1 2" key="1">
    <citation type="submission" date="2018-03" db="EMBL/GenBank/DDBJ databases">
        <title>Cross-interface Injection: A General Nanoliter Liquid Handling Method Applied to Single Cells Genome Amplification Automated Nanoliter Liquid Handling Applied to Single Cell Multiple Displacement Amplification.</title>
        <authorList>
            <person name="Yun J."/>
            <person name="Xu P."/>
            <person name="Xu J."/>
            <person name="Dai X."/>
            <person name="Wang Y."/>
            <person name="Zheng X."/>
            <person name="Cao C."/>
            <person name="Yi Q."/>
            <person name="Zhu Y."/>
            <person name="Wang L."/>
            <person name="Dong Z."/>
            <person name="Huang Y."/>
            <person name="Huang L."/>
            <person name="Du W."/>
        </authorList>
    </citation>
    <scope>NUCLEOTIDE SEQUENCE [LARGE SCALE GENOMIC DNA]</scope>
    <source>
        <strain evidence="1 2">A9-4</strain>
    </source>
</reference>
<gene>
    <name evidence="1" type="ORF">C9928_05930</name>
</gene>
<dbReference type="InterPro" id="IPR037143">
    <property type="entry name" value="4-PPantetheinyl_Trfase_dom_sf"/>
</dbReference>
<dbReference type="AlphaFoldDB" id="A0A6N4DE57"/>
<dbReference type="RefSeq" id="WP_417657303.1">
    <property type="nucleotide sequence ID" value="NZ_JBLXDX010000003.1"/>
</dbReference>
<dbReference type="Gene3D" id="3.90.470.20">
    <property type="entry name" value="4'-phosphopantetheinyl transferase domain"/>
    <property type="match status" value="1"/>
</dbReference>
<protein>
    <recommendedName>
        <fullName evidence="3">4'-phosphopantetheinyl transferase domain-containing protein</fullName>
    </recommendedName>
</protein>
<dbReference type="EMBL" id="PYVG01000043">
    <property type="protein sequence ID" value="PTB88619.1"/>
    <property type="molecule type" value="Genomic_DNA"/>
</dbReference>
<dbReference type="GO" id="GO:0008897">
    <property type="term" value="F:holo-[acyl-carrier-protein] synthase activity"/>
    <property type="evidence" value="ECO:0007669"/>
    <property type="project" value="InterPro"/>
</dbReference>
<name>A0A6N4DE57_9GAMM</name>
<evidence type="ECO:0000313" key="2">
    <source>
        <dbReference type="Proteomes" id="UP000241514"/>
    </source>
</evidence>
<organism evidence="1 2">
    <name type="scientific">Pseudidiomarina aestuarii</name>
    <dbReference type="NCBI Taxonomy" id="624146"/>
    <lineage>
        <taxon>Bacteria</taxon>
        <taxon>Pseudomonadati</taxon>
        <taxon>Pseudomonadota</taxon>
        <taxon>Gammaproteobacteria</taxon>
        <taxon>Alteromonadales</taxon>
        <taxon>Idiomarinaceae</taxon>
        <taxon>Pseudidiomarina</taxon>
    </lineage>
</organism>
<evidence type="ECO:0008006" key="3">
    <source>
        <dbReference type="Google" id="ProtNLM"/>
    </source>
</evidence>
<evidence type="ECO:0000313" key="1">
    <source>
        <dbReference type="EMBL" id="PTB88619.1"/>
    </source>
</evidence>
<dbReference type="Proteomes" id="UP000241514">
    <property type="component" value="Unassembled WGS sequence"/>
</dbReference>
<comment type="caution">
    <text evidence="1">The sequence shown here is derived from an EMBL/GenBank/DDBJ whole genome shotgun (WGS) entry which is preliminary data.</text>
</comment>
<sequence length="199" mass="23007">MQPQVVCVYANLTEVDEYLRPYCYDSDNQPQLLRPQSQVTRALVRWCLEKYWSLPAQQVSFSRDQHGAVELWVGKKQWSVSVSHTDDCCAVAIARTGELGIDCERILERRQRVRLQQRFADGYMQGVSSLEQFFERWTAAEAVTKAKRGALMPTLASPLAGLEPHLYWHRYESWQLCCYSTASNSPPQWIDFSKDNHLS</sequence>